<keyword evidence="12" id="KW-0460">Magnesium</keyword>
<dbReference type="PROSITE" id="PS51375">
    <property type="entry name" value="PPR"/>
    <property type="match status" value="1"/>
</dbReference>
<feature type="compositionally biased region" description="Low complexity" evidence="18">
    <location>
        <begin position="202"/>
        <end position="217"/>
    </location>
</feature>
<feature type="domain" description="PROP1-like PPR" evidence="20">
    <location>
        <begin position="279"/>
        <end position="485"/>
    </location>
</feature>
<evidence type="ECO:0000256" key="15">
    <source>
        <dbReference type="ARBA" id="ARBA00044536"/>
    </source>
</evidence>
<evidence type="ECO:0000313" key="21">
    <source>
        <dbReference type="EMBL" id="CAK9231139.1"/>
    </source>
</evidence>
<feature type="domain" description="PRORP" evidence="19">
    <location>
        <begin position="530"/>
        <end position="761"/>
    </location>
</feature>
<evidence type="ECO:0000313" key="22">
    <source>
        <dbReference type="Proteomes" id="UP001497512"/>
    </source>
</evidence>
<keyword evidence="14" id="KW-0496">Mitochondrion</keyword>
<feature type="region of interest" description="Disordered" evidence="18">
    <location>
        <begin position="131"/>
        <end position="189"/>
    </location>
</feature>
<comment type="subcellular location">
    <subcellularLocation>
        <location evidence="3">Mitochondrion</location>
    </subcellularLocation>
</comment>
<sequence length="857" mass="94023">MDVAAAAVHVPAMHFSLPASSRLHPLLLLPTGASSSLLTSTCAAISRGLPVHHGLGRTAVLVGGCWGRRVFPRFWSVVITNPKDPFLAARNLGSTAAVGSASGAASSASGSRNANVVRRWRPSTVVAGVGDLEGEGSAAAKSQRSGEREEDSLHTSSQEKKREGYSKADKAARSNSVTAATGKGGGAFNKFRTKYQASGIGQTKSYSSSTCSTQQRSSGGGRRTYVSGSKFLSSVTLQETVSKSCLAQEHEEKMQNRGDSRKRTGPNMKPGVIEEPKVKRRKDPAASDLRHSLDMCSKHANVMQALELYDKVVAEGDLSFNQYSFNIVLYLCSSAATDDQKALCLKRGFEIYEVMKLQGVPPNEATFTAVARLAVAKGDGDLAFDMVKQMAEAKITPRLRSYGPALYTYCKMKVVDKAFEVDEHMRAAGVQPEEAELEALLKLSVEMGLEEKVYSLLHRLRTTVREFSASTVGVVEQWFTSSAAENAGKSKWANLPGTDLVKEAVQRGGGGWHGLGWLGKGSWEVKSSQLNKEGVCQTCGEHLVTIDIDPRETEMFAESLFTLACQREAKNNEFRKFQAWLDRHGPFDAIVDAANVGLYNQNFGDGGFNFFQLNAVVNGIQKKIGSKREPLVLLHHRRTKGGAAATPNALSLLNRWQNANCIYTTPTGSNDDWYWLYAAVRYKCLLVTNDEMRDHLFQLLGNEFFPKWKERHQVRFTLNRKDPVFHMPPPYSIVIQESETGSWHIPKSGGDDITTPREWLCVTRTGQPSPKKVRSPRKSHVTKLSESSRPELVEECRPGGLISSAEKGKVPEPEEQSPSPTKVRSTRRSGSPNSSTILQKLKTAERTCTEKPIDFQI</sequence>
<keyword evidence="22" id="KW-1185">Reference proteome</keyword>
<protein>
    <recommendedName>
        <fullName evidence="15">Mitochondrial ribonuclease P catalytic subunit</fullName>
        <ecNumber evidence="5">3.1.26.5</ecNumber>
    </recommendedName>
    <alternativeName>
        <fullName evidence="16">Mitochondrial ribonuclease P protein 3</fullName>
    </alternativeName>
</protein>
<keyword evidence="6" id="KW-0819">tRNA processing</keyword>
<dbReference type="EMBL" id="OZ019899">
    <property type="protein sequence ID" value="CAK9231139.1"/>
    <property type="molecule type" value="Genomic_DNA"/>
</dbReference>
<evidence type="ECO:0000256" key="12">
    <source>
        <dbReference type="ARBA" id="ARBA00022842"/>
    </source>
</evidence>
<feature type="compositionally biased region" description="Basic and acidic residues" evidence="18">
    <location>
        <begin position="786"/>
        <end position="797"/>
    </location>
</feature>
<dbReference type="PANTHER" id="PTHR13547">
    <property type="match status" value="1"/>
</dbReference>
<dbReference type="CDD" id="cd18718">
    <property type="entry name" value="PIN_PRORP"/>
    <property type="match status" value="1"/>
</dbReference>
<evidence type="ECO:0000256" key="1">
    <source>
        <dbReference type="ARBA" id="ARBA00000928"/>
    </source>
</evidence>
<dbReference type="Proteomes" id="UP001497512">
    <property type="component" value="Chromosome 7"/>
</dbReference>
<dbReference type="Pfam" id="PF16953">
    <property type="entry name" value="PRORP"/>
    <property type="match status" value="1"/>
</dbReference>
<dbReference type="PANTHER" id="PTHR13547:SF1">
    <property type="entry name" value="MITOCHONDRIAL RIBONUCLEASE P CATALYTIC SUBUNIT"/>
    <property type="match status" value="1"/>
</dbReference>
<dbReference type="EC" id="3.1.26.5" evidence="5"/>
<evidence type="ECO:0000259" key="20">
    <source>
        <dbReference type="Pfam" id="PF17177"/>
    </source>
</evidence>
<keyword evidence="10" id="KW-0378">Hydrolase</keyword>
<keyword evidence="7" id="KW-0540">Nuclease</keyword>
<evidence type="ECO:0000256" key="11">
    <source>
        <dbReference type="ARBA" id="ARBA00022833"/>
    </source>
</evidence>
<feature type="compositionally biased region" description="Basic and acidic residues" evidence="18">
    <location>
        <begin position="248"/>
        <end position="262"/>
    </location>
</feature>
<evidence type="ECO:0000256" key="4">
    <source>
        <dbReference type="ARBA" id="ARBA00007626"/>
    </source>
</evidence>
<keyword evidence="9" id="KW-0677">Repeat</keyword>
<feature type="compositionally biased region" description="Basic and acidic residues" evidence="18">
    <location>
        <begin position="842"/>
        <end position="857"/>
    </location>
</feature>
<feature type="compositionally biased region" description="Basic and acidic residues" evidence="18">
    <location>
        <begin position="144"/>
        <end position="172"/>
    </location>
</feature>
<evidence type="ECO:0000256" key="18">
    <source>
        <dbReference type="SAM" id="MobiDB-lite"/>
    </source>
</evidence>
<evidence type="ECO:0000256" key="6">
    <source>
        <dbReference type="ARBA" id="ARBA00022694"/>
    </source>
</evidence>
<evidence type="ECO:0000256" key="13">
    <source>
        <dbReference type="ARBA" id="ARBA00022946"/>
    </source>
</evidence>
<evidence type="ECO:0000259" key="19">
    <source>
        <dbReference type="Pfam" id="PF16953"/>
    </source>
</evidence>
<evidence type="ECO:0000256" key="14">
    <source>
        <dbReference type="ARBA" id="ARBA00023128"/>
    </source>
</evidence>
<dbReference type="InterPro" id="IPR033495">
    <property type="entry name" value="MRPP3_PIN_dom"/>
</dbReference>
<dbReference type="Gene3D" id="3.40.50.11980">
    <property type="match status" value="1"/>
</dbReference>
<dbReference type="InterPro" id="IPR011990">
    <property type="entry name" value="TPR-like_helical_dom_sf"/>
</dbReference>
<feature type="compositionally biased region" description="Polar residues" evidence="18">
    <location>
        <begin position="816"/>
        <end position="838"/>
    </location>
</feature>
<gene>
    <name evidence="21" type="ORF">CSSPTR1EN2_LOCUS20318</name>
</gene>
<evidence type="ECO:0000256" key="9">
    <source>
        <dbReference type="ARBA" id="ARBA00022737"/>
    </source>
</evidence>
<evidence type="ECO:0000256" key="16">
    <source>
        <dbReference type="ARBA" id="ARBA00044559"/>
    </source>
</evidence>
<evidence type="ECO:0000256" key="10">
    <source>
        <dbReference type="ARBA" id="ARBA00022801"/>
    </source>
</evidence>
<comment type="cofactor">
    <cofactor evidence="2">
        <name>Mg(2+)</name>
        <dbReference type="ChEBI" id="CHEBI:18420"/>
    </cofactor>
</comment>
<evidence type="ECO:0000256" key="5">
    <source>
        <dbReference type="ARBA" id="ARBA00012179"/>
    </source>
</evidence>
<evidence type="ECO:0000256" key="17">
    <source>
        <dbReference type="PROSITE-ProRule" id="PRU00708"/>
    </source>
</evidence>
<dbReference type="InterPro" id="IPR033443">
    <property type="entry name" value="PROP1-like_PPR_dom"/>
</dbReference>
<organism evidence="21 22">
    <name type="scientific">Sphagnum troendelagicum</name>
    <dbReference type="NCBI Taxonomy" id="128251"/>
    <lineage>
        <taxon>Eukaryota</taxon>
        <taxon>Viridiplantae</taxon>
        <taxon>Streptophyta</taxon>
        <taxon>Embryophyta</taxon>
        <taxon>Bryophyta</taxon>
        <taxon>Sphagnophytina</taxon>
        <taxon>Sphagnopsida</taxon>
        <taxon>Sphagnales</taxon>
        <taxon>Sphagnaceae</taxon>
        <taxon>Sphagnum</taxon>
    </lineage>
</organism>
<dbReference type="InterPro" id="IPR002885">
    <property type="entry name" value="PPR_rpt"/>
</dbReference>
<proteinExistence type="inferred from homology"/>
<keyword evidence="11" id="KW-0862">Zinc</keyword>
<dbReference type="Gene3D" id="1.25.40.10">
    <property type="entry name" value="Tetratricopeptide repeat domain"/>
    <property type="match status" value="1"/>
</dbReference>
<feature type="compositionally biased region" description="Basic residues" evidence="18">
    <location>
        <begin position="771"/>
        <end position="781"/>
    </location>
</feature>
<evidence type="ECO:0000256" key="8">
    <source>
        <dbReference type="ARBA" id="ARBA00022723"/>
    </source>
</evidence>
<evidence type="ECO:0000256" key="7">
    <source>
        <dbReference type="ARBA" id="ARBA00022722"/>
    </source>
</evidence>
<accession>A0ABP0UUR8</accession>
<keyword evidence="13" id="KW-0809">Transit peptide</keyword>
<comment type="similarity">
    <text evidence="4">Belongs to the PPR family. P subfamily.</text>
</comment>
<dbReference type="InterPro" id="IPR031595">
    <property type="entry name" value="PRORP_C"/>
</dbReference>
<dbReference type="Pfam" id="PF17177">
    <property type="entry name" value="PPR_long"/>
    <property type="match status" value="1"/>
</dbReference>
<feature type="compositionally biased region" description="Basic and acidic residues" evidence="18">
    <location>
        <begin position="272"/>
        <end position="288"/>
    </location>
</feature>
<feature type="region of interest" description="Disordered" evidence="18">
    <location>
        <begin position="764"/>
        <end position="857"/>
    </location>
</feature>
<feature type="region of interest" description="Disordered" evidence="18">
    <location>
        <begin position="243"/>
        <end position="288"/>
    </location>
</feature>
<comment type="catalytic activity">
    <reaction evidence="1">
        <text>Endonucleolytic cleavage of RNA, removing 5'-extranucleotides from tRNA precursor.</text>
        <dbReference type="EC" id="3.1.26.5"/>
    </reaction>
</comment>
<evidence type="ECO:0000256" key="3">
    <source>
        <dbReference type="ARBA" id="ARBA00004173"/>
    </source>
</evidence>
<evidence type="ECO:0000256" key="2">
    <source>
        <dbReference type="ARBA" id="ARBA00001946"/>
    </source>
</evidence>
<feature type="region of interest" description="Disordered" evidence="18">
    <location>
        <begin position="202"/>
        <end position="225"/>
    </location>
</feature>
<name>A0ABP0UUR8_9BRYO</name>
<reference evidence="21" key="1">
    <citation type="submission" date="2024-02" db="EMBL/GenBank/DDBJ databases">
        <authorList>
            <consortium name="ELIXIR-Norway"/>
            <consortium name="Elixir Norway"/>
        </authorList>
    </citation>
    <scope>NUCLEOTIDE SEQUENCE</scope>
</reference>
<keyword evidence="8" id="KW-0479">Metal-binding</keyword>
<feature type="repeat" description="PPR" evidence="17">
    <location>
        <begin position="398"/>
        <end position="432"/>
    </location>
</feature>